<evidence type="ECO:0000256" key="2">
    <source>
        <dbReference type="SAM" id="SignalP"/>
    </source>
</evidence>
<dbReference type="PROSITE" id="PS51257">
    <property type="entry name" value="PROKAR_LIPOPROTEIN"/>
    <property type="match status" value="1"/>
</dbReference>
<gene>
    <name evidence="3" type="ORF">ACFOY7_10160</name>
</gene>
<keyword evidence="4" id="KW-1185">Reference proteome</keyword>
<comment type="caution">
    <text evidence="3">The sequence shown here is derived from an EMBL/GenBank/DDBJ whole genome shotgun (WGS) entry which is preliminary data.</text>
</comment>
<evidence type="ECO:0000313" key="3">
    <source>
        <dbReference type="EMBL" id="MFC4403443.1"/>
    </source>
</evidence>
<dbReference type="Gene3D" id="2.60.40.420">
    <property type="entry name" value="Cupredoxins - blue copper proteins"/>
    <property type="match status" value="1"/>
</dbReference>
<dbReference type="EMBL" id="JBHSDT010000004">
    <property type="protein sequence ID" value="MFC4403443.1"/>
    <property type="molecule type" value="Genomic_DNA"/>
</dbReference>
<keyword evidence="2" id="KW-0732">Signal</keyword>
<dbReference type="Proteomes" id="UP001595882">
    <property type="component" value="Unassembled WGS sequence"/>
</dbReference>
<protein>
    <submittedName>
        <fullName evidence="3">Cytochrome C oxidase subunit II</fullName>
    </submittedName>
</protein>
<reference evidence="4" key="1">
    <citation type="journal article" date="2019" name="Int. J. Syst. Evol. Microbiol.">
        <title>The Global Catalogue of Microorganisms (GCM) 10K type strain sequencing project: providing services to taxonomists for standard genome sequencing and annotation.</title>
        <authorList>
            <consortium name="The Broad Institute Genomics Platform"/>
            <consortium name="The Broad Institute Genome Sequencing Center for Infectious Disease"/>
            <person name="Wu L."/>
            <person name="Ma J."/>
        </authorList>
    </citation>
    <scope>NUCLEOTIDE SEQUENCE [LARGE SCALE GENOMIC DNA]</scope>
    <source>
        <strain evidence="4">CCUG 37865</strain>
    </source>
</reference>
<proteinExistence type="predicted"/>
<dbReference type="SUPFAM" id="SSF49503">
    <property type="entry name" value="Cupredoxins"/>
    <property type="match status" value="1"/>
</dbReference>
<evidence type="ECO:0000256" key="1">
    <source>
        <dbReference type="SAM" id="MobiDB-lite"/>
    </source>
</evidence>
<accession>A0ABV8WWC5</accession>
<name>A0ABV8WWC5_9BACI</name>
<organism evidence="3 4">
    <name type="scientific">Gracilibacillus xinjiangensis</name>
    <dbReference type="NCBI Taxonomy" id="1193282"/>
    <lineage>
        <taxon>Bacteria</taxon>
        <taxon>Bacillati</taxon>
        <taxon>Bacillota</taxon>
        <taxon>Bacilli</taxon>
        <taxon>Bacillales</taxon>
        <taxon>Bacillaceae</taxon>
        <taxon>Gracilibacillus</taxon>
    </lineage>
</organism>
<sequence length="127" mass="13545">MKKWLIALTVVSLLVLLAACGGGETDSSNEDKESNTSNEASGNGETVEIVASNWEFDQEEYTVPAGEVTVNLSSEEGYHGIEIENTDMEIDAEGSATATLESGEYTIRCNIPCGIGHNEMVATLIVQ</sequence>
<dbReference type="RefSeq" id="WP_390251933.1">
    <property type="nucleotide sequence ID" value="NZ_JBHSDT010000004.1"/>
</dbReference>
<dbReference type="InterPro" id="IPR008972">
    <property type="entry name" value="Cupredoxin"/>
</dbReference>
<feature type="region of interest" description="Disordered" evidence="1">
    <location>
        <begin position="23"/>
        <end position="45"/>
    </location>
</feature>
<feature type="chain" id="PRO_5047028368" evidence="2">
    <location>
        <begin position="19"/>
        <end position="127"/>
    </location>
</feature>
<evidence type="ECO:0000313" key="4">
    <source>
        <dbReference type="Proteomes" id="UP001595882"/>
    </source>
</evidence>
<feature type="compositionally biased region" description="Polar residues" evidence="1">
    <location>
        <begin position="35"/>
        <end position="44"/>
    </location>
</feature>
<feature type="signal peptide" evidence="2">
    <location>
        <begin position="1"/>
        <end position="18"/>
    </location>
</feature>